<evidence type="ECO:0000256" key="10">
    <source>
        <dbReference type="ARBA" id="ARBA00047520"/>
    </source>
</evidence>
<dbReference type="GO" id="GO:0005829">
    <property type="term" value="C:cytosol"/>
    <property type="evidence" value="ECO:0007669"/>
    <property type="project" value="TreeGrafter"/>
</dbReference>
<dbReference type="PANTHER" id="PTHR22789:SF0">
    <property type="entry name" value="3-OXO-TETRONATE 4-PHOSPHATE DECARBOXYLASE-RELATED"/>
    <property type="match status" value="1"/>
</dbReference>
<evidence type="ECO:0000256" key="2">
    <source>
        <dbReference type="ARBA" id="ARBA00010037"/>
    </source>
</evidence>
<evidence type="ECO:0000256" key="8">
    <source>
        <dbReference type="ARBA" id="ARBA00044772"/>
    </source>
</evidence>
<accession>C0G997</accession>
<evidence type="ECO:0000256" key="5">
    <source>
        <dbReference type="ARBA" id="ARBA00023239"/>
    </source>
</evidence>
<dbReference type="NCBIfam" id="NF006000">
    <property type="entry name" value="PRK08130.1"/>
    <property type="match status" value="1"/>
</dbReference>
<comment type="catalytic activity">
    <reaction evidence="11">
        <text>3-dehydro-4-O-phospho-L-erythronate + H(+) = dihydroxyacetone phosphate + CO2</text>
        <dbReference type="Rhea" id="RHEA:52404"/>
        <dbReference type="ChEBI" id="CHEBI:15378"/>
        <dbReference type="ChEBI" id="CHEBI:16526"/>
        <dbReference type="ChEBI" id="CHEBI:57642"/>
        <dbReference type="ChEBI" id="CHEBI:136592"/>
        <dbReference type="EC" id="4.1.1.104"/>
    </reaction>
</comment>
<organism evidence="13 14">
    <name type="scientific">Brucella ceti str. Cudo</name>
    <dbReference type="NCBI Taxonomy" id="595497"/>
    <lineage>
        <taxon>Bacteria</taxon>
        <taxon>Pseudomonadati</taxon>
        <taxon>Pseudomonadota</taxon>
        <taxon>Alphaproteobacteria</taxon>
        <taxon>Hyphomicrobiales</taxon>
        <taxon>Brucellaceae</taxon>
        <taxon>Brucella/Ochrobactrum group</taxon>
        <taxon>Brucella</taxon>
    </lineage>
</organism>
<evidence type="ECO:0000256" key="1">
    <source>
        <dbReference type="ARBA" id="ARBA00001947"/>
    </source>
</evidence>
<keyword evidence="4" id="KW-0862">Zinc</keyword>
<dbReference type="AlphaFoldDB" id="C0G997"/>
<dbReference type="InterPro" id="IPR001303">
    <property type="entry name" value="Aldolase_II/adducin_N"/>
</dbReference>
<dbReference type="Proteomes" id="UP000003678">
    <property type="component" value="Unassembled WGS sequence"/>
</dbReference>
<dbReference type="Gene3D" id="3.40.225.10">
    <property type="entry name" value="Class II aldolase/adducin N-terminal domain"/>
    <property type="match status" value="1"/>
</dbReference>
<keyword evidence="5" id="KW-0456">Lyase</keyword>
<name>C0G997_9HYPH</name>
<dbReference type="FunFam" id="3.40.225.10:FF:000008">
    <property type="entry name" value="Sugar aldolase"/>
    <property type="match status" value="1"/>
</dbReference>
<protein>
    <recommendedName>
        <fullName evidence="9">3-oxo-tetronate 4-phosphate decarboxylase</fullName>
        <ecNumber evidence="8">4.1.1.104</ecNumber>
    </recommendedName>
</protein>
<evidence type="ECO:0000256" key="3">
    <source>
        <dbReference type="ARBA" id="ARBA00022723"/>
    </source>
</evidence>
<evidence type="ECO:0000313" key="14">
    <source>
        <dbReference type="Proteomes" id="UP000003678"/>
    </source>
</evidence>
<keyword evidence="6" id="KW-0119">Carbohydrate metabolism</keyword>
<comment type="catalytic activity">
    <reaction evidence="10">
        <text>3-dehydro-4-O-phospho-D-erythronate + H(+) = dihydroxyacetone phosphate + CO2</text>
        <dbReference type="Rhea" id="RHEA:52416"/>
        <dbReference type="ChEBI" id="CHEBI:15378"/>
        <dbReference type="ChEBI" id="CHEBI:16526"/>
        <dbReference type="ChEBI" id="CHEBI:57642"/>
        <dbReference type="ChEBI" id="CHEBI:136593"/>
        <dbReference type="EC" id="4.1.1.104"/>
    </reaction>
</comment>
<comment type="function">
    <text evidence="7">Catalyzes the decarboxylation of 3-oxo-tetronate 4-phosphate to dihydroxyacetone phosphate (DHAP) and CO(2).</text>
</comment>
<comment type="cofactor">
    <cofactor evidence="1">
        <name>Zn(2+)</name>
        <dbReference type="ChEBI" id="CHEBI:29105"/>
    </cofactor>
</comment>
<evidence type="ECO:0000259" key="12">
    <source>
        <dbReference type="SMART" id="SM01007"/>
    </source>
</evidence>
<feature type="domain" description="Class II aldolase/adducin N-terminal" evidence="12">
    <location>
        <begin position="41"/>
        <end position="220"/>
    </location>
</feature>
<dbReference type="EMBL" id="ACJD01000006">
    <property type="protein sequence ID" value="EEH13511.1"/>
    <property type="molecule type" value="Genomic_DNA"/>
</dbReference>
<comment type="similarity">
    <text evidence="2">Belongs to the aldolase class II family. AraD/FucA subfamily.</text>
</comment>
<evidence type="ECO:0000256" key="7">
    <source>
        <dbReference type="ARBA" id="ARBA00044745"/>
    </source>
</evidence>
<dbReference type="InterPro" id="IPR036409">
    <property type="entry name" value="Aldolase_II/adducin_N_sf"/>
</dbReference>
<dbReference type="SUPFAM" id="SSF53639">
    <property type="entry name" value="AraD/HMP-PK domain-like"/>
    <property type="match status" value="1"/>
</dbReference>
<dbReference type="NCBIfam" id="NF043034">
    <property type="entry name" value="OxoTetrPhDc"/>
    <property type="match status" value="1"/>
</dbReference>
<dbReference type="SMART" id="SM01007">
    <property type="entry name" value="Aldolase_II"/>
    <property type="match status" value="1"/>
</dbReference>
<dbReference type="PANTHER" id="PTHR22789">
    <property type="entry name" value="FUCULOSE PHOSPHATE ALDOLASE"/>
    <property type="match status" value="1"/>
</dbReference>
<reference evidence="13 14" key="1">
    <citation type="submission" date="2009-03" db="EMBL/GenBank/DDBJ databases">
        <authorList>
            <person name="Setubal J.C."/>
            <person name="Boyle S."/>
            <person name="Crasta O.R."/>
            <person name="Gillespie J.J."/>
            <person name="Kenyon R.W."/>
            <person name="Lu J."/>
            <person name="Mane S."/>
            <person name="Nagrani S."/>
            <person name="Shallom J.M."/>
            <person name="Shallom S."/>
            <person name="Shukla M."/>
            <person name="Snyder E.E."/>
            <person name="Sobral B.W."/>
            <person name="Wattam A.R."/>
            <person name="Will R."/>
            <person name="Williams K."/>
            <person name="Yoo H."/>
            <person name="Bruce D.H."/>
            <person name="Detter C."/>
            <person name="Munk C."/>
            <person name="Brettin T.S."/>
            <person name="Ficht T."/>
        </authorList>
    </citation>
    <scope>NUCLEOTIDE SEQUENCE [LARGE SCALE GENOMIC DNA]</scope>
    <source>
        <strain evidence="13 14">Cudo</strain>
    </source>
</reference>
<proteinExistence type="inferred from homology"/>
<dbReference type="EC" id="4.1.1.104" evidence="8"/>
<dbReference type="GO" id="GO:0019323">
    <property type="term" value="P:pentose catabolic process"/>
    <property type="evidence" value="ECO:0007669"/>
    <property type="project" value="InterPro"/>
</dbReference>
<sequence length="243" mass="26428">MVLHAMPISTRSCANIGTSLHTLPDGHKFGTKNMTEQEIRELIVELGASLFARGYCVGSAGNISVRLADGYLMTPTNSCLGRLRADRLSKLDKGWNHISGDRPSKEVFMHRAVLGARPQAGAVVHLHSTYATAISCLSSPADTMPITPLTPYFVMRIGKHLPTIPYYRPGDPAMEREIHDAAQNASAMLLANHGPVVSGNSLVDAVYAAEELEESARLSIMLQGLPARKLTDEQIEDLLHTFK</sequence>
<dbReference type="GO" id="GO:0046872">
    <property type="term" value="F:metal ion binding"/>
    <property type="evidence" value="ECO:0007669"/>
    <property type="project" value="UniProtKB-KW"/>
</dbReference>
<dbReference type="InterPro" id="IPR050197">
    <property type="entry name" value="Aldolase_class_II_sugar_metab"/>
</dbReference>
<evidence type="ECO:0000313" key="13">
    <source>
        <dbReference type="EMBL" id="EEH13511.1"/>
    </source>
</evidence>
<gene>
    <name evidence="13" type="ORF">BCETI_6000457</name>
</gene>
<evidence type="ECO:0000256" key="11">
    <source>
        <dbReference type="ARBA" id="ARBA00048603"/>
    </source>
</evidence>
<evidence type="ECO:0000256" key="4">
    <source>
        <dbReference type="ARBA" id="ARBA00022833"/>
    </source>
</evidence>
<evidence type="ECO:0000256" key="9">
    <source>
        <dbReference type="ARBA" id="ARBA00044803"/>
    </source>
</evidence>
<dbReference type="InterPro" id="IPR050013">
    <property type="entry name" value="OtnC"/>
</dbReference>
<comment type="caution">
    <text evidence="13">The sequence shown here is derived from an EMBL/GenBank/DDBJ whole genome shotgun (WGS) entry which is preliminary data.</text>
</comment>
<dbReference type="GO" id="GO:0016832">
    <property type="term" value="F:aldehyde-lyase activity"/>
    <property type="evidence" value="ECO:0007669"/>
    <property type="project" value="InterPro"/>
</dbReference>
<evidence type="ECO:0000256" key="6">
    <source>
        <dbReference type="ARBA" id="ARBA00023277"/>
    </source>
</evidence>
<keyword evidence="3" id="KW-0479">Metal-binding</keyword>
<dbReference type="Pfam" id="PF00596">
    <property type="entry name" value="Aldolase_II"/>
    <property type="match status" value="1"/>
</dbReference>